<dbReference type="KEGG" id="ster:AOA14_04160"/>
<dbReference type="EMBL" id="CP013342">
    <property type="protein sequence ID" value="AMU93796.1"/>
    <property type="molecule type" value="Genomic_DNA"/>
</dbReference>
<name>A0A142VVH8_9SPHN</name>
<organism evidence="3 4">
    <name type="scientific">Sphingopyxis terrae subsp. terrae NBRC 15098</name>
    <dbReference type="NCBI Taxonomy" id="1219058"/>
    <lineage>
        <taxon>Bacteria</taxon>
        <taxon>Pseudomonadati</taxon>
        <taxon>Pseudomonadota</taxon>
        <taxon>Alphaproteobacteria</taxon>
        <taxon>Sphingomonadales</taxon>
        <taxon>Sphingomonadaceae</taxon>
        <taxon>Sphingopyxis</taxon>
    </lineage>
</organism>
<protein>
    <recommendedName>
        <fullName evidence="2">Rap1a immunity protein domain-containing protein</fullName>
    </recommendedName>
</protein>
<dbReference type="AlphaFoldDB" id="A0A142VVH8"/>
<feature type="signal peptide" evidence="1">
    <location>
        <begin position="1"/>
        <end position="23"/>
    </location>
</feature>
<sequence>MRHSVFSALLASAALALAGPATAAPDSTPSSGVFKTGQEVHDLCVSKDDADVSACDYFIMAVHDAIKLYGDTKMADSNLCPPEGVTALELRNTVLAYWNGRTTSLKYSAVSSIRNALFQKYGCSE</sequence>
<keyword evidence="1" id="KW-0732">Signal</keyword>
<dbReference type="Gene3D" id="1.10.890.40">
    <property type="match status" value="1"/>
</dbReference>
<reference evidence="3 4" key="2">
    <citation type="journal article" date="2016" name="Genome Announc.">
        <title>Complete Genome Sequence of Sphingopyxis terrae Strain 203-1 (NBRC 111660), a Polyethylene Glycol Degrader.</title>
        <authorList>
            <person name="Ohtsubo Y."/>
            <person name="Nonoyama S."/>
            <person name="Nagata Y."/>
            <person name="Numata M."/>
            <person name="Tsuchikane K."/>
            <person name="Hosoyama A."/>
            <person name="Yamazoe A."/>
            <person name="Tsuda M."/>
            <person name="Fujita N."/>
            <person name="Kawai F."/>
        </authorList>
    </citation>
    <scope>NUCLEOTIDE SEQUENCE [LARGE SCALE GENOMIC DNA]</scope>
    <source>
        <strain evidence="3 4">203-1</strain>
    </source>
</reference>
<dbReference type="InterPro" id="IPR041238">
    <property type="entry name" value="Rap1a"/>
</dbReference>
<evidence type="ECO:0000256" key="1">
    <source>
        <dbReference type="SAM" id="SignalP"/>
    </source>
</evidence>
<evidence type="ECO:0000313" key="3">
    <source>
        <dbReference type="EMBL" id="AMU93796.1"/>
    </source>
</evidence>
<gene>
    <name evidence="3" type="ORF">AOA14_04160</name>
</gene>
<reference evidence="4" key="1">
    <citation type="submission" date="2015-11" db="EMBL/GenBank/DDBJ databases">
        <title>Complete genome sequence of a polyethylene glycol-degrading strain Sphingopyxis terrae strain 203-1 (NBRC 15098).</title>
        <authorList>
            <person name="Yoshiyuki O."/>
            <person name="Shouta N."/>
            <person name="Nagata Y."/>
            <person name="Numata M."/>
            <person name="Tsuchikane K."/>
            <person name="Hosoyama A."/>
            <person name="Yamazoe A."/>
            <person name="Tsuda M."/>
            <person name="Fujita N."/>
            <person name="Kawai F."/>
        </authorList>
    </citation>
    <scope>NUCLEOTIDE SEQUENCE [LARGE SCALE GENOMIC DNA]</scope>
    <source>
        <strain evidence="4">203-1</strain>
    </source>
</reference>
<dbReference type="STRING" id="1219058.AOA14_04160"/>
<feature type="domain" description="Rap1a immunity protein" evidence="2">
    <location>
        <begin position="36"/>
        <end position="123"/>
    </location>
</feature>
<feature type="chain" id="PRO_5007502287" description="Rap1a immunity protein domain-containing protein" evidence="1">
    <location>
        <begin position="24"/>
        <end position="125"/>
    </location>
</feature>
<evidence type="ECO:0000259" key="2">
    <source>
        <dbReference type="Pfam" id="PF18602"/>
    </source>
</evidence>
<evidence type="ECO:0000313" key="4">
    <source>
        <dbReference type="Proteomes" id="UP000076234"/>
    </source>
</evidence>
<proteinExistence type="predicted"/>
<dbReference type="Proteomes" id="UP000076234">
    <property type="component" value="Chromosome"/>
</dbReference>
<dbReference type="Pfam" id="PF18602">
    <property type="entry name" value="Rap1a"/>
    <property type="match status" value="1"/>
</dbReference>
<accession>A0A142VVH8</accession>